<feature type="compositionally biased region" description="Pro residues" evidence="1">
    <location>
        <begin position="218"/>
        <end position="231"/>
    </location>
</feature>
<dbReference type="RefSeq" id="XP_052948490.1">
    <property type="nucleotide sequence ID" value="XM_053088198.1"/>
</dbReference>
<evidence type="ECO:0000313" key="2">
    <source>
        <dbReference type="EMBL" id="KAI9638713.1"/>
    </source>
</evidence>
<comment type="caution">
    <text evidence="2">The sequence shown here is derived from an EMBL/GenBank/DDBJ whole genome shotgun (WGS) entry which is preliminary data.</text>
</comment>
<organism evidence="2 3">
    <name type="scientific">Dioszegia hungarica</name>
    <dbReference type="NCBI Taxonomy" id="4972"/>
    <lineage>
        <taxon>Eukaryota</taxon>
        <taxon>Fungi</taxon>
        <taxon>Dikarya</taxon>
        <taxon>Basidiomycota</taxon>
        <taxon>Agaricomycotina</taxon>
        <taxon>Tremellomycetes</taxon>
        <taxon>Tremellales</taxon>
        <taxon>Bulleribasidiaceae</taxon>
        <taxon>Dioszegia</taxon>
    </lineage>
</organism>
<protein>
    <submittedName>
        <fullName evidence="2">Uncharacterized protein</fullName>
    </submittedName>
</protein>
<dbReference type="Proteomes" id="UP001164286">
    <property type="component" value="Unassembled WGS sequence"/>
</dbReference>
<accession>A0AA38LXK1</accession>
<dbReference type="AlphaFoldDB" id="A0AA38LXK1"/>
<keyword evidence="3" id="KW-1185">Reference proteome</keyword>
<dbReference type="EMBL" id="JAKWFO010000002">
    <property type="protein sequence ID" value="KAI9638713.1"/>
    <property type="molecule type" value="Genomic_DNA"/>
</dbReference>
<evidence type="ECO:0000256" key="1">
    <source>
        <dbReference type="SAM" id="MobiDB-lite"/>
    </source>
</evidence>
<proteinExistence type="predicted"/>
<dbReference type="GeneID" id="77727403"/>
<gene>
    <name evidence="2" type="ORF">MKK02DRAFT_31039</name>
</gene>
<feature type="region of interest" description="Disordered" evidence="1">
    <location>
        <begin position="194"/>
        <end position="262"/>
    </location>
</feature>
<sequence length="452" mass="49937">MSDYANLPIFQILAAEAMHAANILPLSAAEGQLVRERTGIKYVFTLMDDERLDRLLVIRIGRLEAHGLRVLGTDDEVANSLAETVRVRPDGVDWPAPMRDWSETTHGELIKAIAVQDYSWRLYNLAKARLPSDYPSSIAEFGELALSSPSFAAAFLNMTYPGSIRADPAFIAAVKGLVAPARALVSLATKGRVPRMPLTDVPTPVKPRASNRHRRAPHPPPPAPLAPPPPNRKGKNKRDRSPTPPAPACRQAAGKKMKEDDTYTAFREPSVPLSDTTEVSIHSAPSPPHVIDEPLEDVEMEQVEIARVRECFGGLSKLGDDDQREEAGREIQVEDMDWEAAAEYVDEEGLQHGEVIEPEDDEIGPLAMVIWEDPLRVYPVLPIVEVGDPWEHVEGGAAEEEDVLEIPRPPAEDGLPRMAYHGDRLHAGDIRDGPIIYRVWIEIVVGEVEEEE</sequence>
<reference evidence="2" key="1">
    <citation type="journal article" date="2022" name="G3 (Bethesda)">
        <title>High quality genome of the basidiomycete yeast Dioszegia hungarica PDD-24b-2 isolated from cloud water.</title>
        <authorList>
            <person name="Jarrige D."/>
            <person name="Haridas S."/>
            <person name="Bleykasten-Grosshans C."/>
            <person name="Joly M."/>
            <person name="Nadalig T."/>
            <person name="Sancelme M."/>
            <person name="Vuilleumier S."/>
            <person name="Grigoriev I.V."/>
            <person name="Amato P."/>
            <person name="Bringel F."/>
        </authorList>
    </citation>
    <scope>NUCLEOTIDE SEQUENCE</scope>
    <source>
        <strain evidence="2">PDD-24b-2</strain>
    </source>
</reference>
<evidence type="ECO:0000313" key="3">
    <source>
        <dbReference type="Proteomes" id="UP001164286"/>
    </source>
</evidence>
<name>A0AA38LXK1_9TREE</name>